<name>A0ABT5YMZ8_9PROT</name>
<comment type="caution">
    <text evidence="1">The sequence shown here is derived from an EMBL/GenBank/DDBJ whole genome shotgun (WGS) entry which is preliminary data.</text>
</comment>
<evidence type="ECO:0000313" key="1">
    <source>
        <dbReference type="EMBL" id="MDF2096346.1"/>
    </source>
</evidence>
<sequence>MSKQRDAAPDAKIEDAVAEAARPTALNADLVAGYLRRHPEFLAEHPELLDVLAPPARGDLVDAGRGVVDLQQAMVVRWRQEAERLRSLCDELIANGRINAAIQGRIHDAVQALLAARSFEHLMETIGTDLPLLLDVDAVYLCVERSDDGAPPVRLHGVRSLQPGSVAQLLGPSSPAGLRSHIEGDPAIFGPAAGLVASDALLRIEVSAATPPAILALGARDPEHFAEGQGTELLQFMARCLEHLIRAWLELPE</sequence>
<dbReference type="InterPro" id="IPR029016">
    <property type="entry name" value="GAF-like_dom_sf"/>
</dbReference>
<organism evidence="1 2">
    <name type="scientific">Aquibaculum arenosum</name>
    <dbReference type="NCBI Taxonomy" id="3032591"/>
    <lineage>
        <taxon>Bacteria</taxon>
        <taxon>Pseudomonadati</taxon>
        <taxon>Pseudomonadota</taxon>
        <taxon>Alphaproteobacteria</taxon>
        <taxon>Rhodospirillales</taxon>
        <taxon>Rhodovibrionaceae</taxon>
        <taxon>Aquibaculum</taxon>
    </lineage>
</organism>
<dbReference type="PANTHER" id="PTHR38765:SF1">
    <property type="entry name" value="DUF484 DOMAIN-CONTAINING PROTEIN"/>
    <property type="match status" value="1"/>
</dbReference>
<protein>
    <submittedName>
        <fullName evidence="1">DUF484 family protein</fullName>
    </submittedName>
</protein>
<reference evidence="1 2" key="1">
    <citation type="submission" date="2023-03" db="EMBL/GenBank/DDBJ databases">
        <title>Fodinicurvata sp. CAU 1616 isolated from sea sendiment.</title>
        <authorList>
            <person name="Kim W."/>
        </authorList>
    </citation>
    <scope>NUCLEOTIDE SEQUENCE [LARGE SCALE GENOMIC DNA]</scope>
    <source>
        <strain evidence="1 2">CAU 1616</strain>
    </source>
</reference>
<dbReference type="Gene3D" id="3.30.450.40">
    <property type="match status" value="1"/>
</dbReference>
<dbReference type="Pfam" id="PF04340">
    <property type="entry name" value="DUF484"/>
    <property type="match status" value="1"/>
</dbReference>
<dbReference type="RefSeq" id="WP_275822663.1">
    <property type="nucleotide sequence ID" value="NZ_JARHUD010000005.1"/>
</dbReference>
<keyword evidence="2" id="KW-1185">Reference proteome</keyword>
<dbReference type="EMBL" id="JARHUD010000005">
    <property type="protein sequence ID" value="MDF2096346.1"/>
    <property type="molecule type" value="Genomic_DNA"/>
</dbReference>
<gene>
    <name evidence="1" type="ORF">P2G67_10195</name>
</gene>
<dbReference type="InterPro" id="IPR007435">
    <property type="entry name" value="DUF484"/>
</dbReference>
<proteinExistence type="predicted"/>
<dbReference type="PANTHER" id="PTHR38765">
    <property type="entry name" value="DUF484 DOMAIN-CONTAINING PROTEIN"/>
    <property type="match status" value="1"/>
</dbReference>
<dbReference type="Proteomes" id="UP001215503">
    <property type="component" value="Unassembled WGS sequence"/>
</dbReference>
<evidence type="ECO:0000313" key="2">
    <source>
        <dbReference type="Proteomes" id="UP001215503"/>
    </source>
</evidence>
<accession>A0ABT5YMZ8</accession>